<reference evidence="2" key="1">
    <citation type="journal article" date="2014" name="Int. J. Syst. Evol. Microbiol.">
        <title>Complete genome sequence of Corynebacterium casei LMG S-19264T (=DSM 44701T), isolated from a smear-ripened cheese.</title>
        <authorList>
            <consortium name="US DOE Joint Genome Institute (JGI-PGF)"/>
            <person name="Walter F."/>
            <person name="Albersmeier A."/>
            <person name="Kalinowski J."/>
            <person name="Ruckert C."/>
        </authorList>
    </citation>
    <scope>NUCLEOTIDE SEQUENCE</scope>
    <source>
        <strain evidence="2">CGMCC 1.15095</strain>
    </source>
</reference>
<dbReference type="RefSeq" id="WP_188771887.1">
    <property type="nucleotide sequence ID" value="NZ_BMHK01000016.1"/>
</dbReference>
<name>A0A916TU05_9SPHN</name>
<proteinExistence type="predicted"/>
<reference evidence="2" key="2">
    <citation type="submission" date="2020-09" db="EMBL/GenBank/DDBJ databases">
        <authorList>
            <person name="Sun Q."/>
            <person name="Zhou Y."/>
        </authorList>
    </citation>
    <scope>NUCLEOTIDE SEQUENCE</scope>
    <source>
        <strain evidence="2">CGMCC 1.15095</strain>
    </source>
</reference>
<dbReference type="EMBL" id="BMHK01000016">
    <property type="protein sequence ID" value="GGC05487.1"/>
    <property type="molecule type" value="Genomic_DNA"/>
</dbReference>
<keyword evidence="3" id="KW-1185">Reference proteome</keyword>
<evidence type="ECO:0000313" key="2">
    <source>
        <dbReference type="EMBL" id="GGC05487.1"/>
    </source>
</evidence>
<protein>
    <submittedName>
        <fullName evidence="2">Uncharacterized protein</fullName>
    </submittedName>
</protein>
<evidence type="ECO:0000256" key="1">
    <source>
        <dbReference type="SAM" id="MobiDB-lite"/>
    </source>
</evidence>
<organism evidence="2 3">
    <name type="scientific">Novosphingobium endophyticum</name>
    <dbReference type="NCBI Taxonomy" id="1955250"/>
    <lineage>
        <taxon>Bacteria</taxon>
        <taxon>Pseudomonadati</taxon>
        <taxon>Pseudomonadota</taxon>
        <taxon>Alphaproteobacteria</taxon>
        <taxon>Sphingomonadales</taxon>
        <taxon>Sphingomonadaceae</taxon>
        <taxon>Novosphingobium</taxon>
    </lineage>
</organism>
<evidence type="ECO:0000313" key="3">
    <source>
        <dbReference type="Proteomes" id="UP000608154"/>
    </source>
</evidence>
<sequence>MAKRAHQTVLIVAMGVFVLLLGGAAALLFSMEGPAPASIDSSAPAIVEATVQPLDQTAEERAYEAIRKVPLAPETAQRPADTDQKTPESAQRVQLADRQNHKADEGLLPPTTIALNCERLRKAYAHEELDEIPGFREKCKK</sequence>
<gene>
    <name evidence="2" type="ORF">GCM10011494_25090</name>
</gene>
<accession>A0A916TU05</accession>
<feature type="region of interest" description="Disordered" evidence="1">
    <location>
        <begin position="67"/>
        <end position="107"/>
    </location>
</feature>
<dbReference type="AlphaFoldDB" id="A0A916TU05"/>
<comment type="caution">
    <text evidence="2">The sequence shown here is derived from an EMBL/GenBank/DDBJ whole genome shotgun (WGS) entry which is preliminary data.</text>
</comment>
<dbReference type="Proteomes" id="UP000608154">
    <property type="component" value="Unassembled WGS sequence"/>
</dbReference>